<dbReference type="Gene3D" id="1.10.10.10">
    <property type="entry name" value="Winged helix-like DNA-binding domain superfamily/Winged helix DNA-binding domain"/>
    <property type="match status" value="1"/>
</dbReference>
<keyword evidence="2" id="KW-0804">Transcription</keyword>
<evidence type="ECO:0000313" key="5">
    <source>
        <dbReference type="Proteomes" id="UP001500752"/>
    </source>
</evidence>
<sequence length="252" mass="27348">MAEEKPGNGGTNLLSTGLKMLRVIDAVADFKDGIGVSELAKILGWSRNVTHQYLVTGLASDWLVQDEHQKYRVGFHAAVVARNASPHGRIRPLLLAEMADLVHVVNAAVSYAVLDKGTPIIVDRVEPDRAIQVRSGVESRFSLRTSASGQVFLAYTPELIQPGAVDFDDEDVRAAVRRVREKGASKVRSRWLGDEITAVAAPVFVRGHCVGALSVIMPAARTDDEAVETALVASASSINQQLLDQQQGMREW</sequence>
<dbReference type="InterPro" id="IPR050707">
    <property type="entry name" value="HTH_MetabolicPath_Reg"/>
</dbReference>
<dbReference type="InterPro" id="IPR014757">
    <property type="entry name" value="Tscrpt_reg_IclR_C"/>
</dbReference>
<dbReference type="PROSITE" id="PS51078">
    <property type="entry name" value="ICLR_ED"/>
    <property type="match status" value="1"/>
</dbReference>
<dbReference type="InterPro" id="IPR036388">
    <property type="entry name" value="WH-like_DNA-bd_sf"/>
</dbReference>
<keyword evidence="1" id="KW-0805">Transcription regulation</keyword>
<accession>A0ABP7C2H2</accession>
<evidence type="ECO:0000313" key="4">
    <source>
        <dbReference type="EMBL" id="GAA3676947.1"/>
    </source>
</evidence>
<keyword evidence="5" id="KW-1185">Reference proteome</keyword>
<dbReference type="SUPFAM" id="SSF46785">
    <property type="entry name" value="Winged helix' DNA-binding domain"/>
    <property type="match status" value="1"/>
</dbReference>
<evidence type="ECO:0000256" key="1">
    <source>
        <dbReference type="ARBA" id="ARBA00023015"/>
    </source>
</evidence>
<gene>
    <name evidence="4" type="ORF">GCM10023081_14050</name>
</gene>
<dbReference type="Gene3D" id="3.30.450.40">
    <property type="match status" value="1"/>
</dbReference>
<dbReference type="RefSeq" id="WP_345149571.1">
    <property type="nucleotide sequence ID" value="NZ_BAABEO010000009.1"/>
</dbReference>
<comment type="caution">
    <text evidence="4">The sequence shown here is derived from an EMBL/GenBank/DDBJ whole genome shotgun (WGS) entry which is preliminary data.</text>
</comment>
<dbReference type="EMBL" id="BAABEO010000009">
    <property type="protein sequence ID" value="GAA3676947.1"/>
    <property type="molecule type" value="Genomic_DNA"/>
</dbReference>
<dbReference type="Proteomes" id="UP001500752">
    <property type="component" value="Unassembled WGS sequence"/>
</dbReference>
<reference evidence="5" key="1">
    <citation type="journal article" date="2019" name="Int. J. Syst. Evol. Microbiol.">
        <title>The Global Catalogue of Microorganisms (GCM) 10K type strain sequencing project: providing services to taxonomists for standard genome sequencing and annotation.</title>
        <authorList>
            <consortium name="The Broad Institute Genomics Platform"/>
            <consortium name="The Broad Institute Genome Sequencing Center for Infectious Disease"/>
            <person name="Wu L."/>
            <person name="Ma J."/>
        </authorList>
    </citation>
    <scope>NUCLEOTIDE SEQUENCE [LARGE SCALE GENOMIC DNA]</scope>
    <source>
        <strain evidence="5">JCM 30742</strain>
    </source>
</reference>
<feature type="domain" description="IclR-ED" evidence="3">
    <location>
        <begin position="76"/>
        <end position="248"/>
    </location>
</feature>
<dbReference type="InterPro" id="IPR029016">
    <property type="entry name" value="GAF-like_dom_sf"/>
</dbReference>
<dbReference type="InterPro" id="IPR036390">
    <property type="entry name" value="WH_DNA-bd_sf"/>
</dbReference>
<dbReference type="PANTHER" id="PTHR30136:SF8">
    <property type="entry name" value="TRANSCRIPTIONAL REGULATORY PROTEIN"/>
    <property type="match status" value="1"/>
</dbReference>
<proteinExistence type="predicted"/>
<dbReference type="PANTHER" id="PTHR30136">
    <property type="entry name" value="HELIX-TURN-HELIX TRANSCRIPTIONAL REGULATOR, ICLR FAMILY"/>
    <property type="match status" value="1"/>
</dbReference>
<organism evidence="4 5">
    <name type="scientific">Arthrobacter ginkgonis</name>
    <dbReference type="NCBI Taxonomy" id="1630594"/>
    <lineage>
        <taxon>Bacteria</taxon>
        <taxon>Bacillati</taxon>
        <taxon>Actinomycetota</taxon>
        <taxon>Actinomycetes</taxon>
        <taxon>Micrococcales</taxon>
        <taxon>Micrococcaceae</taxon>
        <taxon>Arthrobacter</taxon>
    </lineage>
</organism>
<evidence type="ECO:0000256" key="2">
    <source>
        <dbReference type="ARBA" id="ARBA00023163"/>
    </source>
</evidence>
<protein>
    <recommendedName>
        <fullName evidence="3">IclR-ED domain-containing protein</fullName>
    </recommendedName>
</protein>
<evidence type="ECO:0000259" key="3">
    <source>
        <dbReference type="PROSITE" id="PS51078"/>
    </source>
</evidence>
<dbReference type="SUPFAM" id="SSF55781">
    <property type="entry name" value="GAF domain-like"/>
    <property type="match status" value="1"/>
</dbReference>
<name>A0ABP7C2H2_9MICC</name>
<dbReference type="Pfam" id="PF01614">
    <property type="entry name" value="IclR_C"/>
    <property type="match status" value="1"/>
</dbReference>